<gene>
    <name evidence="2" type="ORF">K458DRAFT_314296</name>
</gene>
<evidence type="ECO:0000259" key="1">
    <source>
        <dbReference type="Pfam" id="PF12937"/>
    </source>
</evidence>
<dbReference type="OrthoDB" id="2125396at2759"/>
<dbReference type="SUPFAM" id="SSF81383">
    <property type="entry name" value="F-box domain"/>
    <property type="match status" value="1"/>
</dbReference>
<name>A0A6G1IMP4_9PLEO</name>
<feature type="domain" description="F-box" evidence="1">
    <location>
        <begin position="11"/>
        <end position="57"/>
    </location>
</feature>
<keyword evidence="3" id="KW-1185">Reference proteome</keyword>
<dbReference type="Gene3D" id="3.80.10.10">
    <property type="entry name" value="Ribonuclease Inhibitor"/>
    <property type="match status" value="1"/>
</dbReference>
<dbReference type="AlphaFoldDB" id="A0A6G1IMP4"/>
<dbReference type="Proteomes" id="UP000799291">
    <property type="component" value="Unassembled WGS sequence"/>
</dbReference>
<sequence>MDSSKPVYANYLPDELLLEILNYIPRDRESQSTIATFCAVSRQWYDVAIPTLYEAPYVTGHAYTLFVRTICPSVIPRIKKSELAGLVQQLDLSAIVHQGGKSTTARLLGRMKSSLELFVAPQASFAINCWASLSKCTRMKVLDLSLISEAISYQNLNQTLRQLPELERLYMPRCSSHYDSDILSKMVIWPARLHHLTLSGSVHGKFLNEMLRQPSTFPPTLHSMSMLHCPGLDYAGIKPLLENLAETLTTVELRDLPKIKQGRFNSILTWLPRLTKLTVAIDYIDQNFAHMPPTFSPARYRDAKPLQHLTLLSSGQSDSDPARAFSVGDLFDLIDMRFLGRLRYVVVAKSTGWNCANEGAELEALRDLLVWELDRENWEMGRWHYEGLAGVKKDMQFADWALNTAKGRGMRARLVVWDDRGAERERRWPELR</sequence>
<proteinExistence type="predicted"/>
<dbReference type="InterPro" id="IPR032675">
    <property type="entry name" value="LRR_dom_sf"/>
</dbReference>
<evidence type="ECO:0000313" key="3">
    <source>
        <dbReference type="Proteomes" id="UP000799291"/>
    </source>
</evidence>
<dbReference type="EMBL" id="MU005603">
    <property type="protein sequence ID" value="KAF2679492.1"/>
    <property type="molecule type" value="Genomic_DNA"/>
</dbReference>
<dbReference type="InterPro" id="IPR036047">
    <property type="entry name" value="F-box-like_dom_sf"/>
</dbReference>
<reference evidence="2" key="1">
    <citation type="journal article" date="2020" name="Stud. Mycol.">
        <title>101 Dothideomycetes genomes: a test case for predicting lifestyles and emergence of pathogens.</title>
        <authorList>
            <person name="Haridas S."/>
            <person name="Albert R."/>
            <person name="Binder M."/>
            <person name="Bloem J."/>
            <person name="Labutti K."/>
            <person name="Salamov A."/>
            <person name="Andreopoulos B."/>
            <person name="Baker S."/>
            <person name="Barry K."/>
            <person name="Bills G."/>
            <person name="Bluhm B."/>
            <person name="Cannon C."/>
            <person name="Castanera R."/>
            <person name="Culley D."/>
            <person name="Daum C."/>
            <person name="Ezra D."/>
            <person name="Gonzalez J."/>
            <person name="Henrissat B."/>
            <person name="Kuo A."/>
            <person name="Liang C."/>
            <person name="Lipzen A."/>
            <person name="Lutzoni F."/>
            <person name="Magnuson J."/>
            <person name="Mondo S."/>
            <person name="Nolan M."/>
            <person name="Ohm R."/>
            <person name="Pangilinan J."/>
            <person name="Park H.-J."/>
            <person name="Ramirez L."/>
            <person name="Alfaro M."/>
            <person name="Sun H."/>
            <person name="Tritt A."/>
            <person name="Yoshinaga Y."/>
            <person name="Zwiers L.-H."/>
            <person name="Turgeon B."/>
            <person name="Goodwin S."/>
            <person name="Spatafora J."/>
            <person name="Crous P."/>
            <person name="Grigoriev I."/>
        </authorList>
    </citation>
    <scope>NUCLEOTIDE SEQUENCE</scope>
    <source>
        <strain evidence="2">CBS 122367</strain>
    </source>
</reference>
<organism evidence="2 3">
    <name type="scientific">Lentithecium fluviatile CBS 122367</name>
    <dbReference type="NCBI Taxonomy" id="1168545"/>
    <lineage>
        <taxon>Eukaryota</taxon>
        <taxon>Fungi</taxon>
        <taxon>Dikarya</taxon>
        <taxon>Ascomycota</taxon>
        <taxon>Pezizomycotina</taxon>
        <taxon>Dothideomycetes</taxon>
        <taxon>Pleosporomycetidae</taxon>
        <taxon>Pleosporales</taxon>
        <taxon>Massarineae</taxon>
        <taxon>Lentitheciaceae</taxon>
        <taxon>Lentithecium</taxon>
    </lineage>
</organism>
<dbReference type="Pfam" id="PF12937">
    <property type="entry name" value="F-box-like"/>
    <property type="match status" value="1"/>
</dbReference>
<evidence type="ECO:0000313" key="2">
    <source>
        <dbReference type="EMBL" id="KAF2679492.1"/>
    </source>
</evidence>
<dbReference type="SUPFAM" id="SSF52047">
    <property type="entry name" value="RNI-like"/>
    <property type="match status" value="1"/>
</dbReference>
<dbReference type="InterPro" id="IPR001810">
    <property type="entry name" value="F-box_dom"/>
</dbReference>
<accession>A0A6G1IMP4</accession>
<dbReference type="CDD" id="cd09917">
    <property type="entry name" value="F-box_SF"/>
    <property type="match status" value="1"/>
</dbReference>
<protein>
    <recommendedName>
        <fullName evidence="1">F-box domain-containing protein</fullName>
    </recommendedName>
</protein>